<evidence type="ECO:0000313" key="3">
    <source>
        <dbReference type="EMBL" id="PWK49890.1"/>
    </source>
</evidence>
<dbReference type="InterPro" id="IPR021104">
    <property type="entry name" value="KfrA_DNA-bd_N"/>
</dbReference>
<feature type="coiled-coil region" evidence="1">
    <location>
        <begin position="213"/>
        <end position="302"/>
    </location>
</feature>
<reference evidence="3 4" key="1">
    <citation type="submission" date="2018-05" db="EMBL/GenBank/DDBJ databases">
        <title>Genomic Encyclopedia of Type Strains, Phase IV (KMG-IV): sequencing the most valuable type-strain genomes for metagenomic binning, comparative biology and taxonomic classification.</title>
        <authorList>
            <person name="Goeker M."/>
        </authorList>
    </citation>
    <scope>NUCLEOTIDE SEQUENCE [LARGE SCALE GENOMIC DNA]</scope>
    <source>
        <strain evidence="3 4">DSM 25350</strain>
    </source>
</reference>
<evidence type="ECO:0000313" key="4">
    <source>
        <dbReference type="Proteomes" id="UP000245790"/>
    </source>
</evidence>
<keyword evidence="4" id="KW-1185">Reference proteome</keyword>
<comment type="caution">
    <text evidence="3">The sequence shown here is derived from an EMBL/GenBank/DDBJ whole genome shotgun (WGS) entry which is preliminary data.</text>
</comment>
<dbReference type="Gene3D" id="1.20.5.170">
    <property type="match status" value="1"/>
</dbReference>
<feature type="domain" description="KfrA N-terminal DNA-binding" evidence="2">
    <location>
        <begin position="8"/>
        <end position="118"/>
    </location>
</feature>
<accession>A0A316FQG4</accession>
<keyword evidence="3" id="KW-0238">DNA-binding</keyword>
<dbReference type="Proteomes" id="UP000245790">
    <property type="component" value="Unassembled WGS sequence"/>
</dbReference>
<gene>
    <name evidence="3" type="ORF">C8D97_10751</name>
</gene>
<dbReference type="OrthoDB" id="583532at2"/>
<dbReference type="Pfam" id="PF11740">
    <property type="entry name" value="KfrA_N"/>
    <property type="match status" value="1"/>
</dbReference>
<name>A0A316FQG4_9GAMM</name>
<dbReference type="AlphaFoldDB" id="A0A316FQG4"/>
<protein>
    <submittedName>
        <fullName evidence="3">Plasmid replication DNA-binding protein KfrA</fullName>
    </submittedName>
</protein>
<evidence type="ECO:0000259" key="2">
    <source>
        <dbReference type="Pfam" id="PF11740"/>
    </source>
</evidence>
<feature type="coiled-coil region" evidence="1">
    <location>
        <begin position="81"/>
        <end position="147"/>
    </location>
</feature>
<dbReference type="RefSeq" id="WP_109763678.1">
    <property type="nucleotide sequence ID" value="NZ_QGGU01000007.1"/>
</dbReference>
<proteinExistence type="predicted"/>
<dbReference type="EMBL" id="QGGU01000007">
    <property type="protein sequence ID" value="PWK49890.1"/>
    <property type="molecule type" value="Genomic_DNA"/>
</dbReference>
<dbReference type="GO" id="GO:0003677">
    <property type="term" value="F:DNA binding"/>
    <property type="evidence" value="ECO:0007669"/>
    <property type="project" value="UniProtKB-KW"/>
</dbReference>
<keyword evidence="1" id="KW-0175">Coiled coil</keyword>
<organism evidence="3 4">
    <name type="scientific">Pleionea mediterranea</name>
    <dbReference type="NCBI Taxonomy" id="523701"/>
    <lineage>
        <taxon>Bacteria</taxon>
        <taxon>Pseudomonadati</taxon>
        <taxon>Pseudomonadota</taxon>
        <taxon>Gammaproteobacteria</taxon>
        <taxon>Oceanospirillales</taxon>
        <taxon>Pleioneaceae</taxon>
        <taxon>Pleionea</taxon>
    </lineage>
</organism>
<evidence type="ECO:0000256" key="1">
    <source>
        <dbReference type="SAM" id="Coils"/>
    </source>
</evidence>
<sequence>MARPGVSYEEAKQVFTSILIQGESLSIQRARESFGSGSNSTWQQHLTKFREEQKGKSIRTLPESFPEELVPMFEQLWMKANEAAEKRFEQEKADNKDNENAYKAEISELELRIKKSQDDLASAQETIDTLEEAHTHLDHTLNEKEQQFIRINTKNNAQIDSLMEKNEELLKLHDEQKTINKSLVSQHKSSIASLDSKLSKDISRLEASETKWMNLYDEAKQETKQLNEKLERSTKENTALKSIEKQKIQLETSLNNTERQLEKLESKLAKLEDKHIQLLRDNESLKIQLNAANESNGKLLSENTDIRSKLATLTQEVSKFKKNSSK</sequence>